<protein>
    <submittedName>
        <fullName evidence="1">Uncharacterized protein</fullName>
    </submittedName>
</protein>
<dbReference type="Proteomes" id="UP000233556">
    <property type="component" value="Unassembled WGS sequence"/>
</dbReference>
<keyword evidence="2" id="KW-1185">Reference proteome</keyword>
<reference evidence="2" key="2">
    <citation type="submission" date="2017-12" db="EMBL/GenBank/DDBJ databases">
        <title>Genome sequence of the Bar-tailed Godwit (Limosa lapponica baueri).</title>
        <authorList>
            <person name="Lima N.C.B."/>
            <person name="Parody-Merino A.M."/>
            <person name="Battley P.F."/>
            <person name="Fidler A.E."/>
            <person name="Prosdocimi F."/>
        </authorList>
    </citation>
    <scope>NUCLEOTIDE SEQUENCE [LARGE SCALE GENOMIC DNA]</scope>
</reference>
<evidence type="ECO:0000313" key="1">
    <source>
        <dbReference type="EMBL" id="PKU29113.1"/>
    </source>
</evidence>
<name>A0A2I0T5N8_LIMLA</name>
<dbReference type="OrthoDB" id="2020426at2759"/>
<evidence type="ECO:0000313" key="2">
    <source>
        <dbReference type="Proteomes" id="UP000233556"/>
    </source>
</evidence>
<reference evidence="2" key="1">
    <citation type="submission" date="2017-11" db="EMBL/GenBank/DDBJ databases">
        <authorList>
            <person name="Lima N.C."/>
            <person name="Parody-Merino A.M."/>
            <person name="Battley P.F."/>
            <person name="Fidler A.E."/>
            <person name="Prosdocimi F."/>
        </authorList>
    </citation>
    <scope>NUCLEOTIDE SEQUENCE [LARGE SCALE GENOMIC DNA]</scope>
</reference>
<dbReference type="EMBL" id="KZ518087">
    <property type="protein sequence ID" value="PKU29113.1"/>
    <property type="molecule type" value="Genomic_DNA"/>
</dbReference>
<dbReference type="AlphaFoldDB" id="A0A2I0T5N8"/>
<gene>
    <name evidence="1" type="ORF">llap_20583</name>
</gene>
<proteinExistence type="predicted"/>
<accession>A0A2I0T5N8</accession>
<organism evidence="1 2">
    <name type="scientific">Limosa lapponica baueri</name>
    <dbReference type="NCBI Taxonomy" id="1758121"/>
    <lineage>
        <taxon>Eukaryota</taxon>
        <taxon>Metazoa</taxon>
        <taxon>Chordata</taxon>
        <taxon>Craniata</taxon>
        <taxon>Vertebrata</taxon>
        <taxon>Euteleostomi</taxon>
        <taxon>Archelosauria</taxon>
        <taxon>Archosauria</taxon>
        <taxon>Dinosauria</taxon>
        <taxon>Saurischia</taxon>
        <taxon>Theropoda</taxon>
        <taxon>Coelurosauria</taxon>
        <taxon>Aves</taxon>
        <taxon>Neognathae</taxon>
        <taxon>Neoaves</taxon>
        <taxon>Charadriiformes</taxon>
        <taxon>Scolopacidae</taxon>
        <taxon>Limosa</taxon>
    </lineage>
</organism>
<sequence>MSGGHSGYELCEAKAILSELKSIRKAISSGEREKQDLMKSLAKLREKFNLEQTIGMSEPDLSSSSVNSQLCFSRQTLDTGSQTDISGEIWLVFLVDLLSKDFLKRAGPVVFISMQSFACLMKQLERVAVSVAESCL</sequence>